<protein>
    <recommendedName>
        <fullName evidence="5">Thaumatin-like protein 1b</fullName>
    </recommendedName>
</protein>
<dbReference type="FunFam" id="2.60.110.10:FF:000001">
    <property type="entry name" value="THAUMATIN-LIKE PROTEIN 1"/>
    <property type="match status" value="1"/>
</dbReference>
<feature type="chain" id="PRO_5042227785" description="Thaumatin-like protein 1b" evidence="2">
    <location>
        <begin position="25"/>
        <end position="293"/>
    </location>
</feature>
<keyword evidence="1" id="KW-1015">Disulfide bond</keyword>
<dbReference type="PIRSF" id="PIRSF002703">
    <property type="entry name" value="Thaumatin"/>
    <property type="match status" value="1"/>
</dbReference>
<evidence type="ECO:0000256" key="1">
    <source>
        <dbReference type="PIRSR" id="PIRSR002703-1"/>
    </source>
</evidence>
<gene>
    <name evidence="3" type="ORF">Nepgr_026395</name>
</gene>
<dbReference type="Gene3D" id="2.60.110.10">
    <property type="entry name" value="Thaumatin"/>
    <property type="match status" value="1"/>
</dbReference>
<dbReference type="EMBL" id="BSYO01000028">
    <property type="protein sequence ID" value="GMH24552.1"/>
    <property type="molecule type" value="Genomic_DNA"/>
</dbReference>
<dbReference type="SMART" id="SM00205">
    <property type="entry name" value="THN"/>
    <property type="match status" value="1"/>
</dbReference>
<organism evidence="3 4">
    <name type="scientific">Nepenthes gracilis</name>
    <name type="common">Slender pitcher plant</name>
    <dbReference type="NCBI Taxonomy" id="150966"/>
    <lineage>
        <taxon>Eukaryota</taxon>
        <taxon>Viridiplantae</taxon>
        <taxon>Streptophyta</taxon>
        <taxon>Embryophyta</taxon>
        <taxon>Tracheophyta</taxon>
        <taxon>Spermatophyta</taxon>
        <taxon>Magnoliopsida</taxon>
        <taxon>eudicotyledons</taxon>
        <taxon>Gunneridae</taxon>
        <taxon>Pentapetalae</taxon>
        <taxon>Caryophyllales</taxon>
        <taxon>Nepenthaceae</taxon>
        <taxon>Nepenthes</taxon>
    </lineage>
</organism>
<feature type="signal peptide" evidence="2">
    <location>
        <begin position="1"/>
        <end position="24"/>
    </location>
</feature>
<proteinExistence type="predicted"/>
<feature type="disulfide bond" evidence="1">
    <location>
        <begin position="151"/>
        <end position="236"/>
    </location>
</feature>
<dbReference type="PRINTS" id="PR00347">
    <property type="entry name" value="THAUMATIN"/>
</dbReference>
<dbReference type="PROSITE" id="PS51367">
    <property type="entry name" value="THAUMATIN_2"/>
    <property type="match status" value="1"/>
</dbReference>
<dbReference type="InterPro" id="IPR001938">
    <property type="entry name" value="Thaumatin"/>
</dbReference>
<dbReference type="SUPFAM" id="SSF49870">
    <property type="entry name" value="Osmotin, thaumatin-like protein"/>
    <property type="match status" value="1"/>
</dbReference>
<feature type="disulfide bond" evidence="1">
    <location>
        <begin position="81"/>
        <end position="91"/>
    </location>
</feature>
<evidence type="ECO:0000313" key="3">
    <source>
        <dbReference type="EMBL" id="GMH24552.1"/>
    </source>
</evidence>
<feature type="disulfide bond" evidence="1">
    <location>
        <begin position="156"/>
        <end position="219"/>
    </location>
</feature>
<dbReference type="CDD" id="cd09218">
    <property type="entry name" value="TLP-PA"/>
    <property type="match status" value="1"/>
</dbReference>
<feature type="disulfide bond" evidence="1">
    <location>
        <begin position="33"/>
        <end position="246"/>
    </location>
</feature>
<keyword evidence="2" id="KW-0732">Signal</keyword>
<comment type="caution">
    <text evidence="3">The sequence shown here is derived from an EMBL/GenBank/DDBJ whole genome shotgun (WGS) entry which is preliminary data.</text>
</comment>
<feature type="disulfide bond" evidence="1">
    <location>
        <begin position="164"/>
        <end position="182"/>
    </location>
</feature>
<dbReference type="PANTHER" id="PTHR31048">
    <property type="entry name" value="OS03G0233200 PROTEIN"/>
    <property type="match status" value="1"/>
</dbReference>
<sequence length="293" mass="30262">MHQFGISQTTLFLTLYFLLSGADSATFTVVNKCTTTIWPGILSNAGTSQLATTGFVLQTGNSTVITVPSSWSGRIWARTLCTVDSTNKFSCVTADCGTGTVECSGNGANPPATLAEFTLDGDGGLDFYDVSLVDGYNLPLTILPMGGTGNCTAAGCVADLNGSCPSSLRVVSASDDSESVACKSACEAFGDPQYCCSGDYSTPETCKPTSYSEYFKHACPAAYSYAYDDASSIFTCAGANYVITFCPTAAATEKSLGQAAVSPDLTASGSTTSSKLIPAAFASLIITVPFFLP</sequence>
<keyword evidence="4" id="KW-1185">Reference proteome</keyword>
<evidence type="ECO:0008006" key="5">
    <source>
        <dbReference type="Google" id="ProtNLM"/>
    </source>
</evidence>
<reference evidence="3" key="1">
    <citation type="submission" date="2023-05" db="EMBL/GenBank/DDBJ databases">
        <title>Nepenthes gracilis genome sequencing.</title>
        <authorList>
            <person name="Fukushima K."/>
        </authorList>
    </citation>
    <scope>NUCLEOTIDE SEQUENCE</scope>
    <source>
        <strain evidence="3">SING2019-196</strain>
    </source>
</reference>
<feature type="disulfide bond" evidence="1">
    <location>
        <begin position="96"/>
        <end position="103"/>
    </location>
</feature>
<feature type="disulfide bond" evidence="1">
    <location>
        <begin position="186"/>
        <end position="195"/>
    </location>
</feature>
<dbReference type="AlphaFoldDB" id="A0AAD3Y0C9"/>
<evidence type="ECO:0000313" key="4">
    <source>
        <dbReference type="Proteomes" id="UP001279734"/>
    </source>
</evidence>
<dbReference type="InterPro" id="IPR037176">
    <property type="entry name" value="Osmotin/thaumatin-like_sf"/>
</dbReference>
<dbReference type="Pfam" id="PF00314">
    <property type="entry name" value="Thaumatin"/>
    <property type="match status" value="1"/>
</dbReference>
<accession>A0AAD3Y0C9</accession>
<name>A0AAD3Y0C9_NEPGR</name>
<dbReference type="Proteomes" id="UP001279734">
    <property type="component" value="Unassembled WGS sequence"/>
</dbReference>
<feature type="disulfide bond" evidence="1">
    <location>
        <begin position="196"/>
        <end position="206"/>
    </location>
</feature>
<evidence type="ECO:0000256" key="2">
    <source>
        <dbReference type="SAM" id="SignalP"/>
    </source>
</evidence>